<evidence type="ECO:0000256" key="9">
    <source>
        <dbReference type="SAM" id="MobiDB-lite"/>
    </source>
</evidence>
<evidence type="ECO:0000313" key="11">
    <source>
        <dbReference type="EMBL" id="VDO09202.1"/>
    </source>
</evidence>
<comment type="subcellular location">
    <subcellularLocation>
        <location evidence="1 8">Mitochondrion</location>
    </subcellularLocation>
</comment>
<proteinExistence type="inferred from homology"/>
<sequence>MSIILKERNLNALHDIIESHCSPDSQNILDILSWLLRQLADSSAEHPPGFGDFAKSHIQSLSQYVTSKEFLVITLGELEGRGSMHLLSFSMSFIESCALSIGLSSTADIQSLFNVIRRNMHQILLNTHSSRFFKCGGVFTTFLKDFGKMLVSLFSQDLDNICLETYADDVLYYFAEPLQFLDFNADNIPIFESFLSVLGIVIPSLYSACYKPYHLSYISTDTYSHPFEFADNYTALLFVWNLCLSNKALHSFLPCVFTKLYKYEVLVYMCIPLVEKLTNKLAQDNSLSPIETKQLIRVQKGLMSNSSDLKECFPSLWWRQRVVFLIKNLESFCKHPIMGIKIPSEIVNCISTIESLLSTATITARCQLYAEIFDQSSKPFHSGFRSHMIVNFKNFLHSNLISWKEDKVSKEEKLGETCVVLPYYPVYLRQIFDLIFIYPLPDCNEIFIHHFGWLNAALNFAFYIISRYNGVNNGNFDEQLRIIMHDVVLALSRPSDNGRSTLETKFLEPLYEAIITTSNKYKRAVSEYESNPDPSMIAPNAPSLSKMIVSGFQRWVHKKLILLILFVNDCGNLTNFLFRCLTYAFTLSRTHRRVISVTQRRLLSSSSISFSVFAPARMIRNPINRMAFSTSGSSTVDGSTSIPYSSHNRAESDSDSDCNSSFREDEAALEQMCERAMEAAIPHVRTLGWSRSALEAACIDLNLPPGLHTVALPRGPIDLVLYFYESRNHRLADVLAKWRKEEPGADGQLYKVAKPNSFGFEAPPPFKTQQETDAFLHRAIEYRLRANDEVQPQWRQAMGILSLPQNIPAAIGLEAQLVDEIWAQAGDRSVDVSQKSVISAYISLEIMLITCCRIMNWYAKRLGLAYVYKLTELFYIQDTSADHKETWKFLDRRISDLRSMKKAKVSLPSTNVGISEL</sequence>
<keyword evidence="4 8" id="KW-0831">Ubiquinone biosynthesis</keyword>
<comment type="function">
    <text evidence="8">Membrane-associated protein that warps the membrane surface to access and bind aromatic isoprenes with high specificity, including ubiquinone (CoQ) isoprene intermediates and presents them directly to Coq7, therefore facilitating the Coq7-mediated hydroxylase step. Participates in the biosynthesis of coenzyme Q, also named ubiquinone, an essential lipid-soluble electron transporter for aerobic cellular respiration.</text>
</comment>
<keyword evidence="7 8" id="KW-0496">Mitochondrion</keyword>
<feature type="region of interest" description="Disordered" evidence="9">
    <location>
        <begin position="630"/>
        <end position="659"/>
    </location>
</feature>
<evidence type="ECO:0000256" key="1">
    <source>
        <dbReference type="ARBA" id="ARBA00004173"/>
    </source>
</evidence>
<accession>A0A3P7VV68</accession>
<dbReference type="GO" id="GO:0008289">
    <property type="term" value="F:lipid binding"/>
    <property type="evidence" value="ECO:0007669"/>
    <property type="project" value="UniProtKB-UniRule"/>
</dbReference>
<protein>
    <recommendedName>
        <fullName evidence="8">Ubiquinone biosynthesis protein</fullName>
    </recommendedName>
</protein>
<keyword evidence="6 8" id="KW-0446">Lipid-binding</keyword>
<dbReference type="UniPathway" id="UPA00232"/>
<organism evidence="11 12">
    <name type="scientific">Rodentolepis nana</name>
    <name type="common">Dwarf tapeworm</name>
    <name type="synonym">Hymenolepis nana</name>
    <dbReference type="NCBI Taxonomy" id="102285"/>
    <lineage>
        <taxon>Eukaryota</taxon>
        <taxon>Metazoa</taxon>
        <taxon>Spiralia</taxon>
        <taxon>Lophotrochozoa</taxon>
        <taxon>Platyhelminthes</taxon>
        <taxon>Cestoda</taxon>
        <taxon>Eucestoda</taxon>
        <taxon>Cyclophyllidea</taxon>
        <taxon>Hymenolepididae</taxon>
        <taxon>Rodentolepis</taxon>
    </lineage>
</organism>
<dbReference type="AlphaFoldDB" id="A0A3P7VV68"/>
<dbReference type="OrthoDB" id="619536at2759"/>
<evidence type="ECO:0000256" key="6">
    <source>
        <dbReference type="ARBA" id="ARBA00023121"/>
    </source>
</evidence>
<dbReference type="EMBL" id="UZAE01013308">
    <property type="protein sequence ID" value="VDO09202.1"/>
    <property type="molecule type" value="Genomic_DNA"/>
</dbReference>
<evidence type="ECO:0000256" key="4">
    <source>
        <dbReference type="ARBA" id="ARBA00022688"/>
    </source>
</evidence>
<dbReference type="PANTHER" id="PTHR21427">
    <property type="entry name" value="UBIQUINONE BIOSYNTHESIS PROTEIN COQ9, MITOCHONDRIAL"/>
    <property type="match status" value="1"/>
</dbReference>
<gene>
    <name evidence="11" type="ORF">HNAJ_LOCUS10959</name>
</gene>
<keyword evidence="5" id="KW-0809">Transit peptide</keyword>
<name>A0A3P7VV68_RODNA</name>
<dbReference type="Proteomes" id="UP000278807">
    <property type="component" value="Unassembled WGS sequence"/>
</dbReference>
<evidence type="ECO:0000313" key="12">
    <source>
        <dbReference type="Proteomes" id="UP000278807"/>
    </source>
</evidence>
<dbReference type="Pfam" id="PF08511">
    <property type="entry name" value="COQ9"/>
    <property type="match status" value="1"/>
</dbReference>
<evidence type="ECO:0000256" key="8">
    <source>
        <dbReference type="RuleBase" id="RU366063"/>
    </source>
</evidence>
<evidence type="ECO:0000256" key="5">
    <source>
        <dbReference type="ARBA" id="ARBA00022946"/>
    </source>
</evidence>
<comment type="similarity">
    <text evidence="3 8">Belongs to the COQ9 family.</text>
</comment>
<evidence type="ECO:0000259" key="10">
    <source>
        <dbReference type="Pfam" id="PF08511"/>
    </source>
</evidence>
<feature type="domain" description="COQ9 C-terminal" evidence="10">
    <location>
        <begin position="855"/>
        <end position="900"/>
    </location>
</feature>
<evidence type="ECO:0000256" key="7">
    <source>
        <dbReference type="ARBA" id="ARBA00023128"/>
    </source>
</evidence>
<evidence type="ECO:0000256" key="2">
    <source>
        <dbReference type="ARBA" id="ARBA00004749"/>
    </source>
</evidence>
<feature type="compositionally biased region" description="Low complexity" evidence="9">
    <location>
        <begin position="630"/>
        <end position="641"/>
    </location>
</feature>
<keyword evidence="12" id="KW-1185">Reference proteome</keyword>
<comment type="pathway">
    <text evidence="2 8">Cofactor biosynthesis; ubiquinone biosynthesis.</text>
</comment>
<reference evidence="11 12" key="1">
    <citation type="submission" date="2018-11" db="EMBL/GenBank/DDBJ databases">
        <authorList>
            <consortium name="Pathogen Informatics"/>
        </authorList>
    </citation>
    <scope>NUCLEOTIDE SEQUENCE [LARGE SCALE GENOMIC DNA]</scope>
</reference>
<dbReference type="InterPro" id="IPR012762">
    <property type="entry name" value="Ubiq_biosynth_COQ9"/>
</dbReference>
<dbReference type="GO" id="GO:0006744">
    <property type="term" value="P:ubiquinone biosynthetic process"/>
    <property type="evidence" value="ECO:0007669"/>
    <property type="project" value="UniProtKB-UniRule"/>
</dbReference>
<evidence type="ECO:0000256" key="3">
    <source>
        <dbReference type="ARBA" id="ARBA00010766"/>
    </source>
</evidence>
<dbReference type="GO" id="GO:0005743">
    <property type="term" value="C:mitochondrial inner membrane"/>
    <property type="evidence" value="ECO:0007669"/>
    <property type="project" value="TreeGrafter"/>
</dbReference>
<dbReference type="InterPro" id="IPR013718">
    <property type="entry name" value="COQ9_C"/>
</dbReference>
<dbReference type="PANTHER" id="PTHR21427:SF19">
    <property type="entry name" value="UBIQUINONE BIOSYNTHESIS PROTEIN COQ9, MITOCHONDRIAL"/>
    <property type="match status" value="1"/>
</dbReference>